<evidence type="ECO:0000313" key="7">
    <source>
        <dbReference type="EMBL" id="ATI42185.1"/>
    </source>
</evidence>
<keyword evidence="2" id="KW-0663">Pyridoxal phosphate</keyword>
<evidence type="ECO:0000256" key="2">
    <source>
        <dbReference type="ARBA" id="ARBA00022898"/>
    </source>
</evidence>
<dbReference type="AlphaFoldDB" id="A0A291M0D3"/>
<dbReference type="Gene3D" id="1.10.10.10">
    <property type="entry name" value="Winged helix-like DNA-binding domain superfamily/Winged helix DNA-binding domain"/>
    <property type="match status" value="1"/>
</dbReference>
<dbReference type="PANTHER" id="PTHR46577:SF1">
    <property type="entry name" value="HTH-TYPE TRANSCRIPTIONAL REGULATORY PROTEIN GABR"/>
    <property type="match status" value="1"/>
</dbReference>
<evidence type="ECO:0000256" key="1">
    <source>
        <dbReference type="ARBA" id="ARBA00005384"/>
    </source>
</evidence>
<evidence type="ECO:0000259" key="6">
    <source>
        <dbReference type="PROSITE" id="PS50949"/>
    </source>
</evidence>
<dbReference type="RefSeq" id="WP_088663709.1">
    <property type="nucleotide sequence ID" value="NZ_CP021404.1"/>
</dbReference>
<dbReference type="SMART" id="SM00345">
    <property type="entry name" value="HTH_GNTR"/>
    <property type="match status" value="1"/>
</dbReference>
<evidence type="ECO:0000256" key="3">
    <source>
        <dbReference type="ARBA" id="ARBA00023015"/>
    </source>
</evidence>
<dbReference type="SUPFAM" id="SSF53383">
    <property type="entry name" value="PLP-dependent transferases"/>
    <property type="match status" value="1"/>
</dbReference>
<dbReference type="EMBL" id="CP021404">
    <property type="protein sequence ID" value="ATI42185.1"/>
    <property type="molecule type" value="Genomic_DNA"/>
</dbReference>
<keyword evidence="5" id="KW-0804">Transcription</keyword>
<dbReference type="PROSITE" id="PS50949">
    <property type="entry name" value="HTH_GNTR"/>
    <property type="match status" value="1"/>
</dbReference>
<evidence type="ECO:0000256" key="4">
    <source>
        <dbReference type="ARBA" id="ARBA00023125"/>
    </source>
</evidence>
<dbReference type="GO" id="GO:0030170">
    <property type="term" value="F:pyridoxal phosphate binding"/>
    <property type="evidence" value="ECO:0007669"/>
    <property type="project" value="InterPro"/>
</dbReference>
<dbReference type="InterPro" id="IPR000524">
    <property type="entry name" value="Tscrpt_reg_HTH_GntR"/>
</dbReference>
<keyword evidence="4" id="KW-0238">DNA-binding</keyword>
<dbReference type="InterPro" id="IPR015421">
    <property type="entry name" value="PyrdxlP-dep_Trfase_major"/>
</dbReference>
<dbReference type="PANTHER" id="PTHR46577">
    <property type="entry name" value="HTH-TYPE TRANSCRIPTIONAL REGULATORY PROTEIN GABR"/>
    <property type="match status" value="1"/>
</dbReference>
<comment type="similarity">
    <text evidence="1">In the C-terminal section; belongs to the class-I pyridoxal-phosphate-dependent aminotransferase family.</text>
</comment>
<dbReference type="InterPro" id="IPR036388">
    <property type="entry name" value="WH-like_DNA-bd_sf"/>
</dbReference>
<protein>
    <submittedName>
        <fullName evidence="7">GntR family transcriptional regulator</fullName>
    </submittedName>
</protein>
<dbReference type="Pfam" id="PF00155">
    <property type="entry name" value="Aminotran_1_2"/>
    <property type="match status" value="1"/>
</dbReference>
<dbReference type="InterPro" id="IPR051446">
    <property type="entry name" value="HTH_trans_reg/aminotransferase"/>
</dbReference>
<dbReference type="OrthoDB" id="9804020at2"/>
<sequence length="463" mass="49704">MDTIWSGDALSGEGPKYQQLGEAIRAKVHDGSLQSGARLPAVRDMAWQLGVTPGTVARAYRGLIDAGILEAGVGRGTFVAGRAQPRRVLPDEPLINAPVPDDVDFRGCRVADVGQGALIAEALGRLAGAGAGYIDYPTSDTDAATRAAVAQWVGDALEAPIGADDIVLGLGAQNSIIMALQTVLNGPRPVILTEELTYPGVRHAARLLRAELVGVEMDAHGLRPDRLEEAARRHGAQVLLTSAELHSPTTIHTPPERKAELARIARTWQLQVIEDDCHRIGTSRAPTYRDLCPERGWYVSSLSKSFSSSLRFGYTVCPVGMSEQARQVAQSSFYGLAQPIVDVAGDLLRSGAAADVRNKVLRINRAQVRKALNVLGQWEVAWHEDAPFIWLPLPTGWRGSTFASACAARLIRIKPADEFALPDGAAPHAVRLALNSMNGPARFQAALEQMADLLARRPMGVDI</sequence>
<reference evidence="7 8" key="1">
    <citation type="submission" date="2017-05" db="EMBL/GenBank/DDBJ databases">
        <title>Comparative genomic and metabolic analysis of manganese-oxidizing mechanisms in Celeribater manganoxidans DY25T: its adaption to the environment of polymetallic nodule.</title>
        <authorList>
            <person name="Wang X."/>
        </authorList>
    </citation>
    <scope>NUCLEOTIDE SEQUENCE [LARGE SCALE GENOMIC DNA]</scope>
    <source>
        <strain evidence="7 8">DY25</strain>
    </source>
</reference>
<name>A0A291M0D3_9RHOB</name>
<dbReference type="KEGG" id="cmag:CBW24_09270"/>
<proteinExistence type="inferred from homology"/>
<dbReference type="Proteomes" id="UP000219050">
    <property type="component" value="Chromosome"/>
</dbReference>
<evidence type="ECO:0000256" key="5">
    <source>
        <dbReference type="ARBA" id="ARBA00023163"/>
    </source>
</evidence>
<dbReference type="GO" id="GO:0003677">
    <property type="term" value="F:DNA binding"/>
    <property type="evidence" value="ECO:0007669"/>
    <property type="project" value="UniProtKB-KW"/>
</dbReference>
<dbReference type="InterPro" id="IPR015424">
    <property type="entry name" value="PyrdxlP-dep_Trfase"/>
</dbReference>
<evidence type="ECO:0000313" key="8">
    <source>
        <dbReference type="Proteomes" id="UP000219050"/>
    </source>
</evidence>
<dbReference type="CDD" id="cd00609">
    <property type="entry name" value="AAT_like"/>
    <property type="match status" value="1"/>
</dbReference>
<keyword evidence="3" id="KW-0805">Transcription regulation</keyword>
<dbReference type="InterPro" id="IPR036390">
    <property type="entry name" value="WH_DNA-bd_sf"/>
</dbReference>
<dbReference type="Gene3D" id="3.40.640.10">
    <property type="entry name" value="Type I PLP-dependent aspartate aminotransferase-like (Major domain)"/>
    <property type="match status" value="1"/>
</dbReference>
<dbReference type="GO" id="GO:0003700">
    <property type="term" value="F:DNA-binding transcription factor activity"/>
    <property type="evidence" value="ECO:0007669"/>
    <property type="project" value="InterPro"/>
</dbReference>
<gene>
    <name evidence="7" type="ORF">CBW24_09270</name>
</gene>
<dbReference type="CDD" id="cd07377">
    <property type="entry name" value="WHTH_GntR"/>
    <property type="match status" value="1"/>
</dbReference>
<dbReference type="InterPro" id="IPR004839">
    <property type="entry name" value="Aminotransferase_I/II_large"/>
</dbReference>
<dbReference type="SUPFAM" id="SSF46785">
    <property type="entry name" value="Winged helix' DNA-binding domain"/>
    <property type="match status" value="1"/>
</dbReference>
<feature type="domain" description="HTH gntR-type" evidence="6">
    <location>
        <begin position="14"/>
        <end position="82"/>
    </location>
</feature>
<dbReference type="Pfam" id="PF00392">
    <property type="entry name" value="GntR"/>
    <property type="match status" value="1"/>
</dbReference>
<keyword evidence="8" id="KW-1185">Reference proteome</keyword>
<organism evidence="7 8">
    <name type="scientific">Pacificitalea manganoxidans</name>
    <dbReference type="NCBI Taxonomy" id="1411902"/>
    <lineage>
        <taxon>Bacteria</taxon>
        <taxon>Pseudomonadati</taxon>
        <taxon>Pseudomonadota</taxon>
        <taxon>Alphaproteobacteria</taxon>
        <taxon>Rhodobacterales</taxon>
        <taxon>Paracoccaceae</taxon>
        <taxon>Pacificitalea</taxon>
    </lineage>
</organism>
<accession>A0A291M0D3</accession>